<feature type="transmembrane region" description="Helical" evidence="1">
    <location>
        <begin position="81"/>
        <end position="100"/>
    </location>
</feature>
<evidence type="ECO:0000256" key="1">
    <source>
        <dbReference type="SAM" id="Phobius"/>
    </source>
</evidence>
<dbReference type="Proteomes" id="UP001156940">
    <property type="component" value="Unassembled WGS sequence"/>
</dbReference>
<keyword evidence="1" id="KW-1133">Transmembrane helix</keyword>
<keyword evidence="1" id="KW-0472">Membrane</keyword>
<keyword evidence="1" id="KW-0812">Transmembrane</keyword>
<organism evidence="2 3">
    <name type="scientific">Luteimonas endophytica</name>
    <dbReference type="NCBI Taxonomy" id="3042023"/>
    <lineage>
        <taxon>Bacteria</taxon>
        <taxon>Pseudomonadati</taxon>
        <taxon>Pseudomonadota</taxon>
        <taxon>Gammaproteobacteria</taxon>
        <taxon>Lysobacterales</taxon>
        <taxon>Lysobacteraceae</taxon>
        <taxon>Luteimonas</taxon>
    </lineage>
</organism>
<sequence>MMGSSVDKLIFQVRALTGPTVLVGAPLAAILLLTILIALPIVGQIIAFALAENLPCTSNPNVSSGGAQVCMVLGRDIGGHLYSLGMMVFVVGALNFVVALDLLFTFLHPTAICVWTVLVALLIGLRYRMKQILRHGG</sequence>
<feature type="transmembrane region" description="Helical" evidence="1">
    <location>
        <begin position="20"/>
        <end position="42"/>
    </location>
</feature>
<name>A0ABT6J5I9_9GAMM</name>
<reference evidence="2 3" key="1">
    <citation type="submission" date="2023-04" db="EMBL/GenBank/DDBJ databases">
        <title>Luteimonas endophyticus RD2P54.</title>
        <authorList>
            <person name="Sun J.-Q."/>
        </authorList>
    </citation>
    <scope>NUCLEOTIDE SEQUENCE [LARGE SCALE GENOMIC DNA]</scope>
    <source>
        <strain evidence="2 3">RD2P54</strain>
    </source>
</reference>
<dbReference type="RefSeq" id="WP_280572582.1">
    <property type="nucleotide sequence ID" value="NZ_JARXRM010000012.1"/>
</dbReference>
<accession>A0ABT6J5I9</accession>
<evidence type="ECO:0000313" key="3">
    <source>
        <dbReference type="Proteomes" id="UP001156940"/>
    </source>
</evidence>
<comment type="caution">
    <text evidence="2">The sequence shown here is derived from an EMBL/GenBank/DDBJ whole genome shotgun (WGS) entry which is preliminary data.</text>
</comment>
<keyword evidence="3" id="KW-1185">Reference proteome</keyword>
<feature type="transmembrane region" description="Helical" evidence="1">
    <location>
        <begin position="106"/>
        <end position="125"/>
    </location>
</feature>
<gene>
    <name evidence="2" type="ORF">QFW77_02140</name>
</gene>
<dbReference type="EMBL" id="JARXRM010000012">
    <property type="protein sequence ID" value="MDH5821797.1"/>
    <property type="molecule type" value="Genomic_DNA"/>
</dbReference>
<protein>
    <submittedName>
        <fullName evidence="2">Uncharacterized protein</fullName>
    </submittedName>
</protein>
<evidence type="ECO:0000313" key="2">
    <source>
        <dbReference type="EMBL" id="MDH5821797.1"/>
    </source>
</evidence>
<proteinExistence type="predicted"/>